<sequence length="113" mass="12711">MYIDAEGTFRTQGHLQIGDRFGLNGADVLSYVAYARAYNTDHQPRLLLEAASMMLETRFAPVTVVSATALYRTDFSGRGELSAKQMHLVKFLRSLRNLADEGDCSVQYFKELL</sequence>
<evidence type="ECO:0000259" key="1">
    <source>
        <dbReference type="Pfam" id="PF08423"/>
    </source>
</evidence>
<dbReference type="GO" id="GO:0070192">
    <property type="term" value="P:chromosome organization involved in meiotic cell cycle"/>
    <property type="evidence" value="ECO:0007669"/>
    <property type="project" value="TreeGrafter"/>
</dbReference>
<dbReference type="GO" id="GO:0000730">
    <property type="term" value="P:DNA recombinase assembly"/>
    <property type="evidence" value="ECO:0007669"/>
    <property type="project" value="TreeGrafter"/>
</dbReference>
<evidence type="ECO:0000313" key="3">
    <source>
        <dbReference type="Proteomes" id="UP001202328"/>
    </source>
</evidence>
<dbReference type="InterPro" id="IPR027417">
    <property type="entry name" value="P-loop_NTPase"/>
</dbReference>
<reference evidence="2" key="1">
    <citation type="submission" date="2022-04" db="EMBL/GenBank/DDBJ databases">
        <title>A functionally conserved STORR gene fusion in Papaver species that diverged 16.8 million years ago.</title>
        <authorList>
            <person name="Catania T."/>
        </authorList>
    </citation>
    <scope>NUCLEOTIDE SEQUENCE</scope>
    <source>
        <strain evidence="2">S-188037</strain>
    </source>
</reference>
<feature type="domain" description="Rad51-like C-terminal" evidence="1">
    <location>
        <begin position="1"/>
        <end position="106"/>
    </location>
</feature>
<evidence type="ECO:0000313" key="2">
    <source>
        <dbReference type="EMBL" id="KAI3915092.1"/>
    </source>
</evidence>
<keyword evidence="3" id="KW-1185">Reference proteome</keyword>
<dbReference type="EMBL" id="JAJJMB010009193">
    <property type="protein sequence ID" value="KAI3915092.1"/>
    <property type="molecule type" value="Genomic_DNA"/>
</dbReference>
<dbReference type="PANTHER" id="PTHR22942">
    <property type="entry name" value="RECA/RAD51/RADA DNA STRAND-PAIRING FAMILY MEMBER"/>
    <property type="match status" value="1"/>
</dbReference>
<dbReference type="GO" id="GO:0006312">
    <property type="term" value="P:mitotic recombination"/>
    <property type="evidence" value="ECO:0007669"/>
    <property type="project" value="TreeGrafter"/>
</dbReference>
<dbReference type="Gene3D" id="3.40.50.300">
    <property type="entry name" value="P-loop containing nucleotide triphosphate hydrolases"/>
    <property type="match status" value="1"/>
</dbReference>
<dbReference type="GO" id="GO:0003697">
    <property type="term" value="F:single-stranded DNA binding"/>
    <property type="evidence" value="ECO:0007669"/>
    <property type="project" value="TreeGrafter"/>
</dbReference>
<dbReference type="GO" id="GO:0008094">
    <property type="term" value="F:ATP-dependent activity, acting on DNA"/>
    <property type="evidence" value="ECO:0007669"/>
    <property type="project" value="TreeGrafter"/>
</dbReference>
<name>A0AAD4SPR5_9MAGN</name>
<dbReference type="GO" id="GO:0042148">
    <property type="term" value="P:DNA strand invasion"/>
    <property type="evidence" value="ECO:0007669"/>
    <property type="project" value="TreeGrafter"/>
</dbReference>
<dbReference type="InterPro" id="IPR013632">
    <property type="entry name" value="Rad51_C"/>
</dbReference>
<dbReference type="Pfam" id="PF08423">
    <property type="entry name" value="Rad51"/>
    <property type="match status" value="1"/>
</dbReference>
<dbReference type="Proteomes" id="UP001202328">
    <property type="component" value="Unassembled WGS sequence"/>
</dbReference>
<protein>
    <recommendedName>
        <fullName evidence="1">Rad51-like C-terminal domain-containing protein</fullName>
    </recommendedName>
</protein>
<dbReference type="GO" id="GO:0003690">
    <property type="term" value="F:double-stranded DNA binding"/>
    <property type="evidence" value="ECO:0007669"/>
    <property type="project" value="TreeGrafter"/>
</dbReference>
<accession>A0AAD4SPR5</accession>
<dbReference type="GO" id="GO:0000150">
    <property type="term" value="F:DNA strand exchange activity"/>
    <property type="evidence" value="ECO:0007669"/>
    <property type="project" value="TreeGrafter"/>
</dbReference>
<comment type="caution">
    <text evidence="2">The sequence shown here is derived from an EMBL/GenBank/DDBJ whole genome shotgun (WGS) entry which is preliminary data.</text>
</comment>
<proteinExistence type="predicted"/>
<dbReference type="GO" id="GO:0000794">
    <property type="term" value="C:condensed nuclear chromosome"/>
    <property type="evidence" value="ECO:0007669"/>
    <property type="project" value="TreeGrafter"/>
</dbReference>
<dbReference type="PANTHER" id="PTHR22942:SF39">
    <property type="entry name" value="DNA REPAIR PROTEIN RAD51 HOMOLOG 1"/>
    <property type="match status" value="1"/>
</dbReference>
<gene>
    <name evidence="2" type="ORF">MKW98_011991</name>
</gene>
<dbReference type="SUPFAM" id="SSF52540">
    <property type="entry name" value="P-loop containing nucleoside triphosphate hydrolases"/>
    <property type="match status" value="1"/>
</dbReference>
<dbReference type="GO" id="GO:0007131">
    <property type="term" value="P:reciprocal meiotic recombination"/>
    <property type="evidence" value="ECO:0007669"/>
    <property type="project" value="TreeGrafter"/>
</dbReference>
<dbReference type="AlphaFoldDB" id="A0AAD4SPR5"/>
<organism evidence="2 3">
    <name type="scientific">Papaver atlanticum</name>
    <dbReference type="NCBI Taxonomy" id="357466"/>
    <lineage>
        <taxon>Eukaryota</taxon>
        <taxon>Viridiplantae</taxon>
        <taxon>Streptophyta</taxon>
        <taxon>Embryophyta</taxon>
        <taxon>Tracheophyta</taxon>
        <taxon>Spermatophyta</taxon>
        <taxon>Magnoliopsida</taxon>
        <taxon>Ranunculales</taxon>
        <taxon>Papaveraceae</taxon>
        <taxon>Papaveroideae</taxon>
        <taxon>Papaver</taxon>
    </lineage>
</organism>